<comment type="cofactor">
    <cofactor evidence="1">
        <name>FAD</name>
        <dbReference type="ChEBI" id="CHEBI:57692"/>
    </cofactor>
</comment>
<comment type="caution">
    <text evidence="7">The sequence shown here is derived from an EMBL/GenBank/DDBJ whole genome shotgun (WGS) entry which is preliminary data.</text>
</comment>
<evidence type="ECO:0000256" key="3">
    <source>
        <dbReference type="ARBA" id="ARBA00022827"/>
    </source>
</evidence>
<dbReference type="Gene3D" id="3.30.390.30">
    <property type="match status" value="1"/>
</dbReference>
<dbReference type="Pfam" id="PF14759">
    <property type="entry name" value="Reductase_C"/>
    <property type="match status" value="1"/>
</dbReference>
<evidence type="ECO:0000313" key="7">
    <source>
        <dbReference type="EMBL" id="MDE8649306.1"/>
    </source>
</evidence>
<dbReference type="InterPro" id="IPR036188">
    <property type="entry name" value="FAD/NAD-bd_sf"/>
</dbReference>
<accession>A0AAW6LV19</accession>
<sequence>MIPREPSCTIVGASAAGVSAAIEMRRGGFTGSVVIVDSDPHLPYERPPLSKTLFGSAGQELVPIYPTETYSDLGIDLRVGQRALELDIANRRVRTGHGEVIPSDIVVLATGLAARRLDVPGSIAPNVLTLRDAADAQALSLFVKSGGPLVIVGAGFIGLEMASLAREHGVDVTVVEASPYPLSHSVGPVVASFLIDLHREQGVKFVLGATVTELTGTTHAAEQVRLSDGQVLDASAIVVGVGAEPNLELARNAGVDTDPAGIVVDHLGQTNIPNVFAAGDVAVREHSDLLRPSRIEHWDSSVRHGSAVGATIAGSPTTVSEPIYAWSDQYGSTLQIVGRVHPTDQFVLRDGASPDQFLGYWIRDGRIGAAAGLGASREIAVLKRMISQKLPVSPEELRDRDVDLRRIIKSSRSVI</sequence>
<dbReference type="InterPro" id="IPR050446">
    <property type="entry name" value="FAD-oxidoreductase/Apoptosis"/>
</dbReference>
<evidence type="ECO:0000259" key="5">
    <source>
        <dbReference type="Pfam" id="PF07992"/>
    </source>
</evidence>
<protein>
    <submittedName>
        <fullName evidence="7">FAD-dependent oxidoreductase</fullName>
    </submittedName>
</protein>
<dbReference type="Proteomes" id="UP001217325">
    <property type="component" value="Unassembled WGS sequence"/>
</dbReference>
<dbReference type="PRINTS" id="PR00368">
    <property type="entry name" value="FADPNR"/>
</dbReference>
<dbReference type="InterPro" id="IPR016156">
    <property type="entry name" value="FAD/NAD-linked_Rdtase_dimer_sf"/>
</dbReference>
<feature type="domain" description="Reductase C-terminal" evidence="6">
    <location>
        <begin position="324"/>
        <end position="407"/>
    </location>
</feature>
<keyword evidence="4" id="KW-0560">Oxidoreductase</keyword>
<dbReference type="Pfam" id="PF07992">
    <property type="entry name" value="Pyr_redox_2"/>
    <property type="match status" value="1"/>
</dbReference>
<evidence type="ECO:0000259" key="6">
    <source>
        <dbReference type="Pfam" id="PF14759"/>
    </source>
</evidence>
<dbReference type="RefSeq" id="WP_275232830.1">
    <property type="nucleotide sequence ID" value="NZ_JARDXE010000026.1"/>
</dbReference>
<evidence type="ECO:0000256" key="2">
    <source>
        <dbReference type="ARBA" id="ARBA00022630"/>
    </source>
</evidence>
<gene>
    <name evidence="7" type="ORF">PXH69_30475</name>
</gene>
<dbReference type="SUPFAM" id="SSF51905">
    <property type="entry name" value="FAD/NAD(P)-binding domain"/>
    <property type="match status" value="1"/>
</dbReference>
<dbReference type="GO" id="GO:0005737">
    <property type="term" value="C:cytoplasm"/>
    <property type="evidence" value="ECO:0007669"/>
    <property type="project" value="TreeGrafter"/>
</dbReference>
<dbReference type="InterPro" id="IPR023753">
    <property type="entry name" value="FAD/NAD-binding_dom"/>
</dbReference>
<dbReference type="PANTHER" id="PTHR43557:SF2">
    <property type="entry name" value="RIESKE DOMAIN-CONTAINING PROTEIN-RELATED"/>
    <property type="match status" value="1"/>
</dbReference>
<organism evidence="7 8">
    <name type="scientific">Rhodococcus qingshengii</name>
    <dbReference type="NCBI Taxonomy" id="334542"/>
    <lineage>
        <taxon>Bacteria</taxon>
        <taxon>Bacillati</taxon>
        <taxon>Actinomycetota</taxon>
        <taxon>Actinomycetes</taxon>
        <taxon>Mycobacteriales</taxon>
        <taxon>Nocardiaceae</taxon>
        <taxon>Rhodococcus</taxon>
        <taxon>Rhodococcus erythropolis group</taxon>
    </lineage>
</organism>
<dbReference type="AlphaFoldDB" id="A0AAW6LV19"/>
<keyword evidence="3" id="KW-0274">FAD</keyword>
<dbReference type="EMBL" id="JARDXE010000026">
    <property type="protein sequence ID" value="MDE8649306.1"/>
    <property type="molecule type" value="Genomic_DNA"/>
</dbReference>
<dbReference type="SUPFAM" id="SSF55424">
    <property type="entry name" value="FAD/NAD-linked reductases, dimerisation (C-terminal) domain"/>
    <property type="match status" value="1"/>
</dbReference>
<proteinExistence type="predicted"/>
<name>A0AAW6LV19_RHOSG</name>
<reference evidence="7" key="1">
    <citation type="submission" date="2023-02" db="EMBL/GenBank/DDBJ databases">
        <title>A novel hydrolase synthesized by Rhodococcus erythropolis HQ is responsible for the detoxification of Zearalenone.</title>
        <authorList>
            <person name="Hu J."/>
            <person name="Xu J."/>
        </authorList>
    </citation>
    <scope>NUCLEOTIDE SEQUENCE</scope>
    <source>
        <strain evidence="7">HQ</strain>
    </source>
</reference>
<dbReference type="PANTHER" id="PTHR43557">
    <property type="entry name" value="APOPTOSIS-INDUCING FACTOR 1"/>
    <property type="match status" value="1"/>
</dbReference>
<dbReference type="PRINTS" id="PR00411">
    <property type="entry name" value="PNDRDTASEI"/>
</dbReference>
<dbReference type="InterPro" id="IPR028202">
    <property type="entry name" value="Reductase_C"/>
</dbReference>
<feature type="domain" description="FAD/NAD(P)-binding" evidence="5">
    <location>
        <begin position="8"/>
        <end position="305"/>
    </location>
</feature>
<evidence type="ECO:0000256" key="4">
    <source>
        <dbReference type="ARBA" id="ARBA00023002"/>
    </source>
</evidence>
<evidence type="ECO:0000313" key="8">
    <source>
        <dbReference type="Proteomes" id="UP001217325"/>
    </source>
</evidence>
<dbReference type="GO" id="GO:0016651">
    <property type="term" value="F:oxidoreductase activity, acting on NAD(P)H"/>
    <property type="evidence" value="ECO:0007669"/>
    <property type="project" value="TreeGrafter"/>
</dbReference>
<keyword evidence="2" id="KW-0285">Flavoprotein</keyword>
<evidence type="ECO:0000256" key="1">
    <source>
        <dbReference type="ARBA" id="ARBA00001974"/>
    </source>
</evidence>
<dbReference type="Gene3D" id="3.50.50.60">
    <property type="entry name" value="FAD/NAD(P)-binding domain"/>
    <property type="match status" value="2"/>
</dbReference>